<evidence type="ECO:0000313" key="2">
    <source>
        <dbReference type="EMBL" id="GHF71353.1"/>
    </source>
</evidence>
<feature type="domain" description="BLUF" evidence="1">
    <location>
        <begin position="4"/>
        <end position="95"/>
    </location>
</feature>
<dbReference type="SMART" id="SM01034">
    <property type="entry name" value="BLUF"/>
    <property type="match status" value="1"/>
</dbReference>
<gene>
    <name evidence="2" type="primary">blrA</name>
    <name evidence="2" type="ORF">GCM10017056_47860</name>
</gene>
<dbReference type="Pfam" id="PF04940">
    <property type="entry name" value="BLUF"/>
    <property type="match status" value="1"/>
</dbReference>
<keyword evidence="3" id="KW-1185">Reference proteome</keyword>
<protein>
    <submittedName>
        <fullName evidence="2">Blue-light sensor BLUF</fullName>
    </submittedName>
</protein>
<comment type="caution">
    <text evidence="2">The sequence shown here is derived from an EMBL/GenBank/DDBJ whole genome shotgun (WGS) entry which is preliminary data.</text>
</comment>
<dbReference type="PROSITE" id="PS50925">
    <property type="entry name" value="BLUF"/>
    <property type="match status" value="1"/>
</dbReference>
<dbReference type="RefSeq" id="WP_189682658.1">
    <property type="nucleotide sequence ID" value="NZ_BNCJ01000027.1"/>
</dbReference>
<dbReference type="GO" id="GO:0009882">
    <property type="term" value="F:blue light photoreceptor activity"/>
    <property type="evidence" value="ECO:0007669"/>
    <property type="project" value="InterPro"/>
</dbReference>
<name>A0A8J3H188_9RHOB</name>
<evidence type="ECO:0000313" key="3">
    <source>
        <dbReference type="Proteomes" id="UP000626220"/>
    </source>
</evidence>
<evidence type="ECO:0000259" key="1">
    <source>
        <dbReference type="PROSITE" id="PS50925"/>
    </source>
</evidence>
<reference evidence="2" key="2">
    <citation type="submission" date="2020-09" db="EMBL/GenBank/DDBJ databases">
        <authorList>
            <person name="Sun Q."/>
            <person name="Kim S."/>
        </authorList>
    </citation>
    <scope>NUCLEOTIDE SEQUENCE</scope>
    <source>
        <strain evidence="2">KCTC 42650</strain>
    </source>
</reference>
<reference evidence="2" key="1">
    <citation type="journal article" date="2014" name="Int. J. Syst. Evol. Microbiol.">
        <title>Complete genome sequence of Corynebacterium casei LMG S-19264T (=DSM 44701T), isolated from a smear-ripened cheese.</title>
        <authorList>
            <consortium name="US DOE Joint Genome Institute (JGI-PGF)"/>
            <person name="Walter F."/>
            <person name="Albersmeier A."/>
            <person name="Kalinowski J."/>
            <person name="Ruckert C."/>
        </authorList>
    </citation>
    <scope>NUCLEOTIDE SEQUENCE</scope>
    <source>
        <strain evidence="2">KCTC 42650</strain>
    </source>
</reference>
<dbReference type="GO" id="GO:0071949">
    <property type="term" value="F:FAD binding"/>
    <property type="evidence" value="ECO:0007669"/>
    <property type="project" value="InterPro"/>
</dbReference>
<dbReference type="Proteomes" id="UP000626220">
    <property type="component" value="Unassembled WGS sequence"/>
</dbReference>
<accession>A0A8J3H188</accession>
<dbReference type="AlphaFoldDB" id="A0A8J3H188"/>
<dbReference type="SUPFAM" id="SSF54975">
    <property type="entry name" value="Acylphosphatase/BLUF domain-like"/>
    <property type="match status" value="1"/>
</dbReference>
<dbReference type="InterPro" id="IPR036046">
    <property type="entry name" value="Acylphosphatase-like_dom_sf"/>
</dbReference>
<sequence length="131" mass="14784">MSELMTISYRSLARLREPSSQLQAILEESRQRNDELGVTGILLFDGTYFMQTIEGPVEATASVFARIVEDGRHDDVVPFGVAKIAKRAFPDWTMELIGPEVTADIVPDMEEFDFTDRRLRLVHKAVKKIAA</sequence>
<dbReference type="EMBL" id="BNCJ01000027">
    <property type="protein sequence ID" value="GHF71353.1"/>
    <property type="molecule type" value="Genomic_DNA"/>
</dbReference>
<dbReference type="InterPro" id="IPR007024">
    <property type="entry name" value="BLUF_domain"/>
</dbReference>
<organism evidence="2 3">
    <name type="scientific">Seohaeicola zhoushanensis</name>
    <dbReference type="NCBI Taxonomy" id="1569283"/>
    <lineage>
        <taxon>Bacteria</taxon>
        <taxon>Pseudomonadati</taxon>
        <taxon>Pseudomonadota</taxon>
        <taxon>Alphaproteobacteria</taxon>
        <taxon>Rhodobacterales</taxon>
        <taxon>Roseobacteraceae</taxon>
        <taxon>Seohaeicola</taxon>
    </lineage>
</organism>
<dbReference type="Gene3D" id="3.30.70.100">
    <property type="match status" value="1"/>
</dbReference>
<proteinExistence type="predicted"/>